<dbReference type="Gene3D" id="1.25.40.10">
    <property type="entry name" value="Tetratricopeptide repeat domain"/>
    <property type="match status" value="1"/>
</dbReference>
<sequence>MSRLPVLVIIDAAVQLTLAGRWASAASLLTAVRTDDPGERAALALALAAVAVDRDFGHRTDHATAALAAAGALLNGSSADAVPDGAWDLGLLQFRKDYSNALFREGTLDLRDRARVLIEQAPDDARRGAANFWAGAMADNVSEQPTEACAHYETALELGEKVGDELLMAQALRHLGHHAHAAGDLALARTQWERSTELLQKAGHLRPALAQQASLAVLLRDEGDVAGSRALATETNRWARQLNLPHIVQETAELTA</sequence>
<evidence type="ECO:0000313" key="2">
    <source>
        <dbReference type="Proteomes" id="UP000555407"/>
    </source>
</evidence>
<accession>A0A7X6A216</accession>
<dbReference type="AlphaFoldDB" id="A0A7X6A216"/>
<comment type="caution">
    <text evidence="1">The sequence shown here is derived from an EMBL/GenBank/DDBJ whole genome shotgun (WGS) entry which is preliminary data.</text>
</comment>
<name>A0A7X6A216_9ACTN</name>
<dbReference type="RefSeq" id="WP_167209853.1">
    <property type="nucleotide sequence ID" value="NZ_JAASRO010000001.1"/>
</dbReference>
<dbReference type="Proteomes" id="UP000555407">
    <property type="component" value="Unassembled WGS sequence"/>
</dbReference>
<protein>
    <submittedName>
        <fullName evidence="1">Tetratricopeptide (TPR) repeat protein</fullName>
    </submittedName>
</protein>
<reference evidence="1 2" key="1">
    <citation type="submission" date="2020-03" db="EMBL/GenBank/DDBJ databases">
        <title>Sequencing the genomes of 1000 actinobacteria strains.</title>
        <authorList>
            <person name="Klenk H.-P."/>
        </authorList>
    </citation>
    <scope>NUCLEOTIDE SEQUENCE [LARGE SCALE GENOMIC DNA]</scope>
    <source>
        <strain evidence="1 2">DSM 45490</strain>
    </source>
</reference>
<dbReference type="EMBL" id="JAASRO010000001">
    <property type="protein sequence ID" value="NIK58806.1"/>
    <property type="molecule type" value="Genomic_DNA"/>
</dbReference>
<organism evidence="1 2">
    <name type="scientific">Kribbella shirazensis</name>
    <dbReference type="NCBI Taxonomy" id="1105143"/>
    <lineage>
        <taxon>Bacteria</taxon>
        <taxon>Bacillati</taxon>
        <taxon>Actinomycetota</taxon>
        <taxon>Actinomycetes</taxon>
        <taxon>Propionibacteriales</taxon>
        <taxon>Kribbellaceae</taxon>
        <taxon>Kribbella</taxon>
    </lineage>
</organism>
<proteinExistence type="predicted"/>
<keyword evidence="2" id="KW-1185">Reference proteome</keyword>
<gene>
    <name evidence="1" type="ORF">BJY22_004523</name>
</gene>
<dbReference type="SUPFAM" id="SSF48452">
    <property type="entry name" value="TPR-like"/>
    <property type="match status" value="1"/>
</dbReference>
<evidence type="ECO:0000313" key="1">
    <source>
        <dbReference type="EMBL" id="NIK58806.1"/>
    </source>
</evidence>
<dbReference type="InterPro" id="IPR011990">
    <property type="entry name" value="TPR-like_helical_dom_sf"/>
</dbReference>